<organism evidence="1 2">
    <name type="scientific">Boeremia exigua</name>
    <dbReference type="NCBI Taxonomy" id="749465"/>
    <lineage>
        <taxon>Eukaryota</taxon>
        <taxon>Fungi</taxon>
        <taxon>Dikarya</taxon>
        <taxon>Ascomycota</taxon>
        <taxon>Pezizomycotina</taxon>
        <taxon>Dothideomycetes</taxon>
        <taxon>Pleosporomycetidae</taxon>
        <taxon>Pleosporales</taxon>
        <taxon>Pleosporineae</taxon>
        <taxon>Didymellaceae</taxon>
        <taxon>Boeremia</taxon>
    </lineage>
</organism>
<evidence type="ECO:0000313" key="2">
    <source>
        <dbReference type="Proteomes" id="UP001153331"/>
    </source>
</evidence>
<evidence type="ECO:0000313" key="1">
    <source>
        <dbReference type="EMBL" id="KAJ8108422.1"/>
    </source>
</evidence>
<dbReference type="Proteomes" id="UP001153331">
    <property type="component" value="Unassembled WGS sequence"/>
</dbReference>
<dbReference type="EMBL" id="JAPHNI010000751">
    <property type="protein sequence ID" value="KAJ8108422.1"/>
    <property type="molecule type" value="Genomic_DNA"/>
</dbReference>
<gene>
    <name evidence="1" type="ORF">OPT61_g8182</name>
</gene>
<proteinExistence type="predicted"/>
<name>A0ACC2HZC1_9PLEO</name>
<sequence length="165" mass="18347">MYFKSKAPVTETSNPKAPHQDSVLPNSQDDTAPPTYAAVSREHASARRADLIQPGERKGNYTDRCRAKDDQRARLFPCVHRVHSAVLTRRRHYLKHYAKDAAGTYIGTEKAAVDAGLVFVPSQSSSQDLLEQVRKVAFGKEHGQGAFQVGYAMEYRGTESKERGV</sequence>
<protein>
    <submittedName>
        <fullName evidence="1">Uncharacterized protein</fullName>
    </submittedName>
</protein>
<keyword evidence="2" id="KW-1185">Reference proteome</keyword>
<reference evidence="1" key="1">
    <citation type="submission" date="2022-11" db="EMBL/GenBank/DDBJ databases">
        <title>Genome Sequence of Boeremia exigua.</title>
        <authorList>
            <person name="Buettner E."/>
        </authorList>
    </citation>
    <scope>NUCLEOTIDE SEQUENCE</scope>
    <source>
        <strain evidence="1">CU02</strain>
    </source>
</reference>
<accession>A0ACC2HZC1</accession>
<comment type="caution">
    <text evidence="1">The sequence shown here is derived from an EMBL/GenBank/DDBJ whole genome shotgun (WGS) entry which is preliminary data.</text>
</comment>